<name>A0A0H2SQH2_9AGAM</name>
<dbReference type="PANTHER" id="PTHR11226">
    <property type="entry name" value="UDP-GLUCOSE GLYCOPROTEIN:GLUCOSYLTRANSFERASE"/>
    <property type="match status" value="1"/>
</dbReference>
<comment type="similarity">
    <text evidence="4">Belongs to the glycosyltransferase 8 family.</text>
</comment>
<dbReference type="InParanoid" id="A0A0H2SQH2"/>
<dbReference type="InterPro" id="IPR040693">
    <property type="entry name" value="UGGT_TRXL_1"/>
</dbReference>
<protein>
    <recommendedName>
        <fullName evidence="18">Glycosyltransferase family 24 protein</fullName>
    </recommendedName>
</protein>
<dbReference type="InterPro" id="IPR040694">
    <property type="entry name" value="UGGT_TRXL_2"/>
</dbReference>
<gene>
    <name evidence="16" type="ORF">SCHPADRAFT_918646</name>
</gene>
<dbReference type="Pfam" id="PF06427">
    <property type="entry name" value="UDP-g_GGTase"/>
    <property type="match status" value="1"/>
</dbReference>
<comment type="cofactor">
    <cofactor evidence="1">
        <name>Ca(2+)</name>
        <dbReference type="ChEBI" id="CHEBI:29108"/>
    </cofactor>
</comment>
<dbReference type="InterPro" id="IPR040525">
    <property type="entry name" value="UGGT_TRXL_4"/>
</dbReference>
<dbReference type="InterPro" id="IPR040692">
    <property type="entry name" value="UGGT_TRXL_3"/>
</dbReference>
<dbReference type="OrthoDB" id="27683at2759"/>
<keyword evidence="17" id="KW-1185">Reference proteome</keyword>
<feature type="domain" description="UDP-glucose:glycoprotein glucosyltransferase thioredoxin-like" evidence="14">
    <location>
        <begin position="731"/>
        <end position="961"/>
    </location>
</feature>
<evidence type="ECO:0000256" key="8">
    <source>
        <dbReference type="ARBA" id="ARBA00023180"/>
    </source>
</evidence>
<dbReference type="GO" id="GO:0051082">
    <property type="term" value="F:unfolded protein binding"/>
    <property type="evidence" value="ECO:0007669"/>
    <property type="project" value="TreeGrafter"/>
</dbReference>
<dbReference type="GO" id="GO:0005788">
    <property type="term" value="C:endoplasmic reticulum lumen"/>
    <property type="evidence" value="ECO:0007669"/>
    <property type="project" value="UniProtKB-SubCell"/>
</dbReference>
<organism evidence="16 17">
    <name type="scientific">Schizopora paradoxa</name>
    <dbReference type="NCBI Taxonomy" id="27342"/>
    <lineage>
        <taxon>Eukaryota</taxon>
        <taxon>Fungi</taxon>
        <taxon>Dikarya</taxon>
        <taxon>Basidiomycota</taxon>
        <taxon>Agaricomycotina</taxon>
        <taxon>Agaricomycetes</taxon>
        <taxon>Hymenochaetales</taxon>
        <taxon>Schizoporaceae</taxon>
        <taxon>Schizopora</taxon>
    </lineage>
</organism>
<evidence type="ECO:0000313" key="16">
    <source>
        <dbReference type="EMBL" id="KLO19346.1"/>
    </source>
</evidence>
<evidence type="ECO:0000259" key="13">
    <source>
        <dbReference type="Pfam" id="PF18402"/>
    </source>
</evidence>
<evidence type="ECO:0000259" key="12">
    <source>
        <dbReference type="Pfam" id="PF18401"/>
    </source>
</evidence>
<proteinExistence type="inferred from homology"/>
<dbReference type="UniPathway" id="UPA00378"/>
<feature type="domain" description="UGGT thioredoxin-like" evidence="11">
    <location>
        <begin position="34"/>
        <end position="233"/>
    </location>
</feature>
<evidence type="ECO:0008006" key="18">
    <source>
        <dbReference type="Google" id="ProtNLM"/>
    </source>
</evidence>
<feature type="domain" description="UGGT thioredoxin-like" evidence="13">
    <location>
        <begin position="456"/>
        <end position="715"/>
    </location>
</feature>
<evidence type="ECO:0000256" key="10">
    <source>
        <dbReference type="SAM" id="SignalP"/>
    </source>
</evidence>
<evidence type="ECO:0000256" key="4">
    <source>
        <dbReference type="ARBA" id="ARBA00006351"/>
    </source>
</evidence>
<evidence type="ECO:0000256" key="1">
    <source>
        <dbReference type="ARBA" id="ARBA00001913"/>
    </source>
</evidence>
<evidence type="ECO:0000256" key="7">
    <source>
        <dbReference type="ARBA" id="ARBA00022824"/>
    </source>
</evidence>
<dbReference type="SUPFAM" id="SSF53448">
    <property type="entry name" value="Nucleotide-diphospho-sugar transferases"/>
    <property type="match status" value="1"/>
</dbReference>
<feature type="chain" id="PRO_5005202269" description="Glycosyltransferase family 24 protein" evidence="10">
    <location>
        <begin position="19"/>
        <end position="1636"/>
    </location>
</feature>
<evidence type="ECO:0000259" key="15">
    <source>
        <dbReference type="Pfam" id="PF18404"/>
    </source>
</evidence>
<evidence type="ECO:0000256" key="5">
    <source>
        <dbReference type="ARBA" id="ARBA00022679"/>
    </source>
</evidence>
<dbReference type="Pfam" id="PF18404">
    <property type="entry name" value="Glyco_transf_24"/>
    <property type="match status" value="1"/>
</dbReference>
<evidence type="ECO:0000256" key="3">
    <source>
        <dbReference type="ARBA" id="ARBA00004922"/>
    </source>
</evidence>
<dbReference type="Pfam" id="PF18401">
    <property type="entry name" value="Thioredoxin_13"/>
    <property type="match status" value="1"/>
</dbReference>
<keyword evidence="8" id="KW-0325">Glycoprotein</keyword>
<evidence type="ECO:0000256" key="2">
    <source>
        <dbReference type="ARBA" id="ARBA00004319"/>
    </source>
</evidence>
<dbReference type="EMBL" id="KQ085887">
    <property type="protein sequence ID" value="KLO19346.1"/>
    <property type="molecule type" value="Genomic_DNA"/>
</dbReference>
<evidence type="ECO:0000256" key="9">
    <source>
        <dbReference type="SAM" id="MobiDB-lite"/>
    </source>
</evidence>
<dbReference type="Pfam" id="PF18402">
    <property type="entry name" value="Thioredoxin_14"/>
    <property type="match status" value="1"/>
</dbReference>
<dbReference type="GO" id="GO:0036503">
    <property type="term" value="P:ERAD pathway"/>
    <property type="evidence" value="ECO:0007669"/>
    <property type="project" value="TreeGrafter"/>
</dbReference>
<feature type="compositionally biased region" description="Basic and acidic residues" evidence="9">
    <location>
        <begin position="1602"/>
        <end position="1636"/>
    </location>
</feature>
<dbReference type="Pfam" id="PF18403">
    <property type="entry name" value="Thioredoxin_15"/>
    <property type="match status" value="1"/>
</dbReference>
<feature type="signal peptide" evidence="10">
    <location>
        <begin position="1"/>
        <end position="18"/>
    </location>
</feature>
<comment type="pathway">
    <text evidence="3">Protein modification; protein glycosylation.</text>
</comment>
<feature type="region of interest" description="Disordered" evidence="9">
    <location>
        <begin position="1579"/>
        <end position="1636"/>
    </location>
</feature>
<reference evidence="16 17" key="1">
    <citation type="submission" date="2015-04" db="EMBL/GenBank/DDBJ databases">
        <title>Complete genome sequence of Schizopora paradoxa KUC8140, a cosmopolitan wood degrader in East Asia.</title>
        <authorList>
            <consortium name="DOE Joint Genome Institute"/>
            <person name="Min B."/>
            <person name="Park H."/>
            <person name="Jang Y."/>
            <person name="Kim J.-J."/>
            <person name="Kim K.H."/>
            <person name="Pangilinan J."/>
            <person name="Lipzen A."/>
            <person name="Riley R."/>
            <person name="Grigoriev I.V."/>
            <person name="Spatafora J.W."/>
            <person name="Choi I.-G."/>
        </authorList>
    </citation>
    <scope>NUCLEOTIDE SEQUENCE [LARGE SCALE GENOMIC DNA]</scope>
    <source>
        <strain evidence="16 17">KUC8140</strain>
    </source>
</reference>
<dbReference type="GO" id="GO:0003980">
    <property type="term" value="F:UDP-glucose:glycoprotein glucosyltransferase activity"/>
    <property type="evidence" value="ECO:0007669"/>
    <property type="project" value="InterPro"/>
</dbReference>
<dbReference type="InterPro" id="IPR009448">
    <property type="entry name" value="UDP-g_GGtrans"/>
</dbReference>
<feature type="compositionally biased region" description="Low complexity" evidence="9">
    <location>
        <begin position="1579"/>
        <end position="1601"/>
    </location>
</feature>
<keyword evidence="5" id="KW-0808">Transferase</keyword>
<evidence type="ECO:0000313" key="17">
    <source>
        <dbReference type="Proteomes" id="UP000053477"/>
    </source>
</evidence>
<accession>A0A0H2SQH2</accession>
<sequence length="1636" mass="183766">MRLWAIHLLSAAAAVCHASPPVKVSLRASWPSVPLLLEAIETINVEEPESFFPLLDALSNSESLPLEKLTPEAVHQLTIQTALSLGYLQEPGALASVELQLSLHAAAPKIQAFYQFYEDQHLDNTEEGCESWVDWYGERICDIEKLAAVSGRETIGEVSLNNTQILASKPKHTPFDHVSPSPSKVLESPPHTAIFYASPTSKNFQDIHSYLYKASTASPPRLEYIFRHIPPQTGPTDRSKSYLSGYGVTLDLKKTDYLAVDDRQTNGQGIRGAHDPYCYVLIRCPGKLSEKVETDESEAEEDFIFSLLTSQPENTTTELNSPLSTDELLLIDYQATQLITNSSNPLLAFTQLSQNFPRYSTSVARRVQLNDSVLEEIQRNNLKVQAGASQVWLNGLALQDADINPYGLLRLLRKERTTVLSLTSLGLTPSQALELLTHRAIGMSQSDSGVLDGLCDASDRPEGGSVIVWWNDITKDSRYVRWNPSLSGLLRPIYPGQFHNVKQNLFNVVIVADLSQTTALHFITNTMNMIIQRGFPFRFGVVPISETEAGRKMARAFYHSIDTYGRARTMSLLSRVSQLVMPSEYYVDISVVESELQALQNRDSPEEGESQVDAQILLDLNEELAVDERVSKAKEYATRMDSTLASSLTGHVFVNGKHFNLDDDFLKHMQTEIGHQLQHLQEKVFANEISDDSGEDVSTYFYDLPGTEKRRSQYVYPAPGTGSLRIFNLPEVFSKAGLTIESSAYLYPESGQLPLSTYVIADFDSDEGIELMKEALKSLPDSSSRLAFIHNPSSRVNASGTHHRHFSPFLVPLATEGLLWKLSGSEIMEFLEGHVVPEDSSNQVVMEADSPITRLIRSAGLNPNTVAESEIYKQSCHASALLVRDLGVLPGQRMVIVNGRMVGPIVGNTFLADDFKALQNFELRRRVAPVLDALANITVSAETFDRITYSNIVSSASSVISAVRLPDPSEQGLLNTAQRPRNRNYRLLESNYTFFDFGDKDSALYNLGFLIDPLSDGAPKTAAIMKWLATLPSVYVEVYLNPIARQEVPLKRFYRYNLSPTLSFDDSGSEIPAQIVFDDLPEEPIYTLGMDVYPSWLVRPREALYDLDNIQLSTLSDEDRSTGLEAIFELDYIVIEGHARETLTNAPPRGLQLQLNTIDNKVVDDTLVAANLGYFQFKAKPGVFNLEIREGRGRDVFEMESVGNEGWDSPDIEVVGQDITLTSFEGVTLYPRFKRQPGMQRSDVLDEFVLGETEKKGFFSDLTSRFSSFFRPNKSESTELVKKQADINIFTVASGLLYERFASIMILSVLRNTESTVKFWFIENFLSPSFLEFLPHFAEAYDFEYELITYKWPSWLRAQTEKQRIIWAYKILFLDVLFPMDLKKVIFVDADQIVRADLQELVDLDLQGAPYGYTPMGDDNVEMEGFRFWKTGYWKDFLRDRPYHISALYVVDLVRFRQMAAGDILRAQYQTLSQDPNSLANLDQDLPNNIQREVPIFSLHEDWLWCETWCSKDRLHRAKTIDLCQNPLTKEPKLSRARQIPEWETYDAEIARFARKLADEGKLRSHVATADANVLANANNANPSVDADADSSAADEGASRSADGEEKESGETHGEEDIAEARVSEVASNRHEHVEL</sequence>
<dbReference type="Gene3D" id="3.90.550.10">
    <property type="entry name" value="Spore Coat Polysaccharide Biosynthesis Protein SpsA, Chain A"/>
    <property type="match status" value="1"/>
</dbReference>
<evidence type="ECO:0000259" key="14">
    <source>
        <dbReference type="Pfam" id="PF18403"/>
    </source>
</evidence>
<keyword evidence="6 10" id="KW-0732">Signal</keyword>
<dbReference type="Pfam" id="PF18400">
    <property type="entry name" value="Thioredoxin_12"/>
    <property type="match status" value="1"/>
</dbReference>
<dbReference type="CDD" id="cd06432">
    <property type="entry name" value="GT8_HUGT1_C_like"/>
    <property type="match status" value="1"/>
</dbReference>
<keyword evidence="7" id="KW-0256">Endoplasmic reticulum</keyword>
<dbReference type="Proteomes" id="UP000053477">
    <property type="component" value="Unassembled WGS sequence"/>
</dbReference>
<feature type="domain" description="Glucosyltransferase 24 catalytic" evidence="15">
    <location>
        <begin position="1287"/>
        <end position="1552"/>
    </location>
</feature>
<evidence type="ECO:0000256" key="6">
    <source>
        <dbReference type="ARBA" id="ARBA00022729"/>
    </source>
</evidence>
<dbReference type="InterPro" id="IPR029044">
    <property type="entry name" value="Nucleotide-diphossugar_trans"/>
</dbReference>
<evidence type="ECO:0000259" key="11">
    <source>
        <dbReference type="Pfam" id="PF18400"/>
    </source>
</evidence>
<dbReference type="FunCoup" id="A0A0H2SQH2">
    <property type="interactions" value="448"/>
</dbReference>
<feature type="domain" description="UGGT thioredoxin-like" evidence="12">
    <location>
        <begin position="318"/>
        <end position="447"/>
    </location>
</feature>
<dbReference type="PANTHER" id="PTHR11226:SF0">
    <property type="entry name" value="UDP-GLUCOSE:GLYCOPROTEIN GLUCOSYLTRANSFERASE"/>
    <property type="match status" value="1"/>
</dbReference>
<dbReference type="GO" id="GO:0018279">
    <property type="term" value="P:protein N-linked glycosylation via asparagine"/>
    <property type="evidence" value="ECO:0007669"/>
    <property type="project" value="TreeGrafter"/>
</dbReference>
<dbReference type="InterPro" id="IPR040497">
    <property type="entry name" value="Glyco_transf_24"/>
</dbReference>
<comment type="subcellular location">
    <subcellularLocation>
        <location evidence="2">Endoplasmic reticulum lumen</location>
    </subcellularLocation>
</comment>
<dbReference type="STRING" id="27342.A0A0H2SQH2"/>